<feature type="non-terminal residue" evidence="2">
    <location>
        <position position="51"/>
    </location>
</feature>
<feature type="transmembrane region" description="Helical" evidence="1">
    <location>
        <begin position="5"/>
        <end position="22"/>
    </location>
</feature>
<evidence type="ECO:0000256" key="1">
    <source>
        <dbReference type="SAM" id="Phobius"/>
    </source>
</evidence>
<organism evidence="2">
    <name type="scientific">marine metagenome</name>
    <dbReference type="NCBI Taxonomy" id="408172"/>
    <lineage>
        <taxon>unclassified sequences</taxon>
        <taxon>metagenomes</taxon>
        <taxon>ecological metagenomes</taxon>
    </lineage>
</organism>
<protein>
    <submittedName>
        <fullName evidence="2">Uncharacterized protein</fullName>
    </submittedName>
</protein>
<sequence length="51" mass="6017">MNRKWYIVVIISLAWMYAITFHDDLIPMTFNGETLAKPFLGGFNDPKIQWL</sequence>
<dbReference type="AlphaFoldDB" id="A0A382UPL5"/>
<proteinExistence type="predicted"/>
<evidence type="ECO:0000313" key="2">
    <source>
        <dbReference type="EMBL" id="SVD36132.1"/>
    </source>
</evidence>
<keyword evidence="1" id="KW-1133">Transmembrane helix</keyword>
<name>A0A382UPL5_9ZZZZ</name>
<dbReference type="EMBL" id="UINC01145790">
    <property type="protein sequence ID" value="SVD36132.1"/>
    <property type="molecule type" value="Genomic_DNA"/>
</dbReference>
<gene>
    <name evidence="2" type="ORF">METZ01_LOCUS388986</name>
</gene>
<reference evidence="2" key="1">
    <citation type="submission" date="2018-05" db="EMBL/GenBank/DDBJ databases">
        <authorList>
            <person name="Lanie J.A."/>
            <person name="Ng W.-L."/>
            <person name="Kazmierczak K.M."/>
            <person name="Andrzejewski T.M."/>
            <person name="Davidsen T.M."/>
            <person name="Wayne K.J."/>
            <person name="Tettelin H."/>
            <person name="Glass J.I."/>
            <person name="Rusch D."/>
            <person name="Podicherti R."/>
            <person name="Tsui H.-C.T."/>
            <person name="Winkler M.E."/>
        </authorList>
    </citation>
    <scope>NUCLEOTIDE SEQUENCE</scope>
</reference>
<keyword evidence="1" id="KW-0812">Transmembrane</keyword>
<keyword evidence="1" id="KW-0472">Membrane</keyword>
<accession>A0A382UPL5</accession>